<evidence type="ECO:0000256" key="1">
    <source>
        <dbReference type="ARBA" id="ARBA00001933"/>
    </source>
</evidence>
<feature type="compositionally biased region" description="Basic and acidic residues" evidence="5">
    <location>
        <begin position="7"/>
        <end position="18"/>
    </location>
</feature>
<keyword evidence="3" id="KW-0663">Pyridoxal phosphate</keyword>
<dbReference type="InterPro" id="IPR009006">
    <property type="entry name" value="Ala_racemase/Decarboxylase_C"/>
</dbReference>
<comment type="caution">
    <text evidence="7">The sequence shown here is derived from an EMBL/GenBank/DDBJ whole genome shotgun (WGS) entry which is preliminary data.</text>
</comment>
<gene>
    <name evidence="7" type="ORF">GCM10009717_31680</name>
</gene>
<keyword evidence="4" id="KW-0456">Lyase</keyword>
<dbReference type="InterPro" id="IPR029066">
    <property type="entry name" value="PLP-binding_barrel"/>
</dbReference>
<evidence type="ECO:0000256" key="2">
    <source>
        <dbReference type="ARBA" id="ARBA00008872"/>
    </source>
</evidence>
<dbReference type="Gene3D" id="2.40.37.10">
    <property type="entry name" value="Lyase, Ornithine Decarboxylase, Chain A, domain 1"/>
    <property type="match status" value="1"/>
</dbReference>
<name>A0ABP5CGF0_9MICO</name>
<organism evidence="7 8">
    <name type="scientific">Agromyces allii</name>
    <dbReference type="NCBI Taxonomy" id="393607"/>
    <lineage>
        <taxon>Bacteria</taxon>
        <taxon>Bacillati</taxon>
        <taxon>Actinomycetota</taxon>
        <taxon>Actinomycetes</taxon>
        <taxon>Micrococcales</taxon>
        <taxon>Microbacteriaceae</taxon>
        <taxon>Agromyces</taxon>
    </lineage>
</organism>
<dbReference type="CDD" id="cd00622">
    <property type="entry name" value="PLPDE_III_ODC"/>
    <property type="match status" value="1"/>
</dbReference>
<reference evidence="8" key="1">
    <citation type="journal article" date="2019" name="Int. J. Syst. Evol. Microbiol.">
        <title>The Global Catalogue of Microorganisms (GCM) 10K type strain sequencing project: providing services to taxonomists for standard genome sequencing and annotation.</title>
        <authorList>
            <consortium name="The Broad Institute Genomics Platform"/>
            <consortium name="The Broad Institute Genome Sequencing Center for Infectious Disease"/>
            <person name="Wu L."/>
            <person name="Ma J."/>
        </authorList>
    </citation>
    <scope>NUCLEOTIDE SEQUENCE [LARGE SCALE GENOMIC DNA]</scope>
    <source>
        <strain evidence="8">JCM 13584</strain>
    </source>
</reference>
<evidence type="ECO:0000256" key="3">
    <source>
        <dbReference type="ARBA" id="ARBA00022898"/>
    </source>
</evidence>
<dbReference type="PANTHER" id="PTHR11482">
    <property type="entry name" value="ARGININE/DIAMINOPIMELATE/ORNITHINE DECARBOXYLASE"/>
    <property type="match status" value="1"/>
</dbReference>
<dbReference type="PRINTS" id="PR01182">
    <property type="entry name" value="ORNDCRBXLASE"/>
</dbReference>
<dbReference type="PANTHER" id="PTHR11482:SF6">
    <property type="entry name" value="ORNITHINE DECARBOXYLASE 1-RELATED"/>
    <property type="match status" value="1"/>
</dbReference>
<protein>
    <submittedName>
        <fullName evidence="7">Type III PLP-dependent enzyme</fullName>
    </submittedName>
</protein>
<evidence type="ECO:0000256" key="5">
    <source>
        <dbReference type="SAM" id="MobiDB-lite"/>
    </source>
</evidence>
<dbReference type="Proteomes" id="UP001499954">
    <property type="component" value="Unassembled WGS sequence"/>
</dbReference>
<dbReference type="Pfam" id="PF02784">
    <property type="entry name" value="Orn_Arg_deC_N"/>
    <property type="match status" value="1"/>
</dbReference>
<dbReference type="PRINTS" id="PR01179">
    <property type="entry name" value="ODADCRBXLASE"/>
</dbReference>
<dbReference type="RefSeq" id="WP_157415235.1">
    <property type="nucleotide sequence ID" value="NZ_BAAAMK010000008.1"/>
</dbReference>
<evidence type="ECO:0000313" key="8">
    <source>
        <dbReference type="Proteomes" id="UP001499954"/>
    </source>
</evidence>
<accession>A0ABP5CGF0</accession>
<dbReference type="InterPro" id="IPR022644">
    <property type="entry name" value="De-COase2_N"/>
</dbReference>
<sequence length="474" mass="50897">MTVTTTEHGRHAEPPHPERRPRRGRAERRAERRSVGRADAASADHGPSTPNGSPPAAGRAAPPELPPHRELERRRLAEDARRIDLLGLADRLGTPLLVLDADRVASQLLELRRQLPGVEIHVALKALPHPALIRAVDAFGASFDVASRGELDLLEGEGVDVSRCVHTHPVSSVAELTGAYLRGIRTFVVDAPGEVDRFAGLPADARVLVRLSFPNPDAVSDLSAKFGVTPEAAPDLVEHCLRTGREVAGFTFHVGSQTTSAEPWRRAIARTLKLMRDLEGRFGVEFDTLDLGGGFPVAYDEPVPALAVIAHGIREALAEVPSRYRVLVEPGRFVAAPAMTLVTRVVGTATRPDGLWAYLDDGVYGAYSNIPAEGVHALVFAASELAHRPPADEGAERAVRRLRELAYVPVTLAGPTCDSVDVVARSLRLPPLAAGDLLVSPMMGAYTSATATRFNGLEPTPIHVLVRDEQGVSH</sequence>
<evidence type="ECO:0000259" key="6">
    <source>
        <dbReference type="Pfam" id="PF02784"/>
    </source>
</evidence>
<dbReference type="InterPro" id="IPR002433">
    <property type="entry name" value="Orn_de-COase"/>
</dbReference>
<feature type="domain" description="Orn/DAP/Arg decarboxylase 2 N-terminal" evidence="6">
    <location>
        <begin position="103"/>
        <end position="336"/>
    </location>
</feature>
<proteinExistence type="inferred from homology"/>
<dbReference type="Gene3D" id="3.20.20.10">
    <property type="entry name" value="Alanine racemase"/>
    <property type="match status" value="1"/>
</dbReference>
<comment type="similarity">
    <text evidence="2">Belongs to the Orn/Lys/Arg decarboxylase class-II family.</text>
</comment>
<evidence type="ECO:0000313" key="7">
    <source>
        <dbReference type="EMBL" id="GAA1962534.1"/>
    </source>
</evidence>
<feature type="compositionally biased region" description="Basic and acidic residues" evidence="5">
    <location>
        <begin position="27"/>
        <end position="36"/>
    </location>
</feature>
<comment type="cofactor">
    <cofactor evidence="1">
        <name>pyridoxal 5'-phosphate</name>
        <dbReference type="ChEBI" id="CHEBI:597326"/>
    </cofactor>
</comment>
<dbReference type="InterPro" id="IPR000183">
    <property type="entry name" value="Orn/DAP/Arg_de-COase"/>
</dbReference>
<dbReference type="SUPFAM" id="SSF51419">
    <property type="entry name" value="PLP-binding barrel"/>
    <property type="match status" value="1"/>
</dbReference>
<dbReference type="SUPFAM" id="SSF50621">
    <property type="entry name" value="Alanine racemase C-terminal domain-like"/>
    <property type="match status" value="1"/>
</dbReference>
<dbReference type="EMBL" id="BAAAMK010000008">
    <property type="protein sequence ID" value="GAA1962534.1"/>
    <property type="molecule type" value="Genomic_DNA"/>
</dbReference>
<evidence type="ECO:0000256" key="4">
    <source>
        <dbReference type="ARBA" id="ARBA00023239"/>
    </source>
</evidence>
<feature type="region of interest" description="Disordered" evidence="5">
    <location>
        <begin position="1"/>
        <end position="68"/>
    </location>
</feature>
<keyword evidence="8" id="KW-1185">Reference proteome</keyword>